<dbReference type="InterPro" id="IPR036890">
    <property type="entry name" value="HATPase_C_sf"/>
</dbReference>
<feature type="chain" id="PRO_5029725872" description="histidine kinase" evidence="9">
    <location>
        <begin position="25"/>
        <end position="649"/>
    </location>
</feature>
<keyword evidence="5" id="KW-0418">Kinase</keyword>
<dbReference type="GO" id="GO:0000155">
    <property type="term" value="F:phosphorelay sensor kinase activity"/>
    <property type="evidence" value="ECO:0007669"/>
    <property type="project" value="InterPro"/>
</dbReference>
<accession>A0A7K1XY10</accession>
<dbReference type="Gene3D" id="3.30.565.10">
    <property type="entry name" value="Histidine kinase-like ATPase, C-terminal domain"/>
    <property type="match status" value="1"/>
</dbReference>
<evidence type="ECO:0000313" key="12">
    <source>
        <dbReference type="Proteomes" id="UP000451233"/>
    </source>
</evidence>
<dbReference type="PANTHER" id="PTHR43711:SF1">
    <property type="entry name" value="HISTIDINE KINASE 1"/>
    <property type="match status" value="1"/>
</dbReference>
<comment type="caution">
    <text evidence="11">The sequence shown here is derived from an EMBL/GenBank/DDBJ whole genome shotgun (WGS) entry which is preliminary data.</text>
</comment>
<dbReference type="SMART" id="SM00387">
    <property type="entry name" value="HATPase_c"/>
    <property type="match status" value="1"/>
</dbReference>
<dbReference type="InterPro" id="IPR003594">
    <property type="entry name" value="HATPase_dom"/>
</dbReference>
<evidence type="ECO:0000256" key="1">
    <source>
        <dbReference type="ARBA" id="ARBA00000085"/>
    </source>
</evidence>
<dbReference type="InterPro" id="IPR004358">
    <property type="entry name" value="Sig_transdc_His_kin-like_C"/>
</dbReference>
<evidence type="ECO:0000256" key="6">
    <source>
        <dbReference type="ARBA" id="ARBA00023012"/>
    </source>
</evidence>
<evidence type="ECO:0000256" key="2">
    <source>
        <dbReference type="ARBA" id="ARBA00012438"/>
    </source>
</evidence>
<dbReference type="InterPro" id="IPR036097">
    <property type="entry name" value="HisK_dim/P_sf"/>
</dbReference>
<protein>
    <recommendedName>
        <fullName evidence="2">histidine kinase</fullName>
        <ecNumber evidence="2">2.7.13.3</ecNumber>
    </recommendedName>
</protein>
<organism evidence="11 12">
    <name type="scientific">Hufsiella ginkgonis</name>
    <dbReference type="NCBI Taxonomy" id="2695274"/>
    <lineage>
        <taxon>Bacteria</taxon>
        <taxon>Pseudomonadati</taxon>
        <taxon>Bacteroidota</taxon>
        <taxon>Sphingobacteriia</taxon>
        <taxon>Sphingobacteriales</taxon>
        <taxon>Sphingobacteriaceae</taxon>
        <taxon>Hufsiella</taxon>
    </lineage>
</organism>
<dbReference type="SUPFAM" id="SSF48452">
    <property type="entry name" value="TPR-like"/>
    <property type="match status" value="2"/>
</dbReference>
<dbReference type="Pfam" id="PF13424">
    <property type="entry name" value="TPR_12"/>
    <property type="match status" value="1"/>
</dbReference>
<dbReference type="CDD" id="cd00082">
    <property type="entry name" value="HisKA"/>
    <property type="match status" value="1"/>
</dbReference>
<dbReference type="PROSITE" id="PS50109">
    <property type="entry name" value="HIS_KIN"/>
    <property type="match status" value="1"/>
</dbReference>
<dbReference type="EMBL" id="WVHS01000002">
    <property type="protein sequence ID" value="MXV15416.1"/>
    <property type="molecule type" value="Genomic_DNA"/>
</dbReference>
<dbReference type="PANTHER" id="PTHR43711">
    <property type="entry name" value="TWO-COMPONENT HISTIDINE KINASE"/>
    <property type="match status" value="1"/>
</dbReference>
<feature type="transmembrane region" description="Helical" evidence="8">
    <location>
        <begin position="386"/>
        <end position="406"/>
    </location>
</feature>
<dbReference type="AlphaFoldDB" id="A0A7K1XY10"/>
<feature type="repeat" description="TPR" evidence="7">
    <location>
        <begin position="153"/>
        <end position="186"/>
    </location>
</feature>
<dbReference type="InterPro" id="IPR005467">
    <property type="entry name" value="His_kinase_dom"/>
</dbReference>
<keyword evidence="6" id="KW-0902">Two-component regulatory system</keyword>
<dbReference type="InterPro" id="IPR011990">
    <property type="entry name" value="TPR-like_helical_dom_sf"/>
</dbReference>
<evidence type="ECO:0000256" key="5">
    <source>
        <dbReference type="ARBA" id="ARBA00022777"/>
    </source>
</evidence>
<evidence type="ECO:0000259" key="10">
    <source>
        <dbReference type="PROSITE" id="PS50109"/>
    </source>
</evidence>
<feature type="signal peptide" evidence="9">
    <location>
        <begin position="1"/>
        <end position="24"/>
    </location>
</feature>
<dbReference type="EC" id="2.7.13.3" evidence="2"/>
<dbReference type="PRINTS" id="PR00344">
    <property type="entry name" value="BCTRLSENSOR"/>
</dbReference>
<keyword evidence="8" id="KW-1133">Transmembrane helix</keyword>
<evidence type="ECO:0000256" key="9">
    <source>
        <dbReference type="SAM" id="SignalP"/>
    </source>
</evidence>
<dbReference type="CDD" id="cd00075">
    <property type="entry name" value="HATPase"/>
    <property type="match status" value="1"/>
</dbReference>
<proteinExistence type="predicted"/>
<keyword evidence="3" id="KW-0597">Phosphoprotein</keyword>
<keyword evidence="12" id="KW-1185">Reference proteome</keyword>
<dbReference type="InterPro" id="IPR050736">
    <property type="entry name" value="Sensor_HK_Regulatory"/>
</dbReference>
<dbReference type="SMART" id="SM00028">
    <property type="entry name" value="TPR"/>
    <property type="match status" value="5"/>
</dbReference>
<evidence type="ECO:0000313" key="11">
    <source>
        <dbReference type="EMBL" id="MXV15416.1"/>
    </source>
</evidence>
<dbReference type="SUPFAM" id="SSF55874">
    <property type="entry name" value="ATPase domain of HSP90 chaperone/DNA topoisomerase II/histidine kinase"/>
    <property type="match status" value="1"/>
</dbReference>
<name>A0A7K1XY10_9SPHI</name>
<keyword evidence="4" id="KW-0808">Transferase</keyword>
<feature type="repeat" description="TPR" evidence="7">
    <location>
        <begin position="113"/>
        <end position="146"/>
    </location>
</feature>
<keyword evidence="8" id="KW-0472">Membrane</keyword>
<evidence type="ECO:0000256" key="3">
    <source>
        <dbReference type="ARBA" id="ARBA00022553"/>
    </source>
</evidence>
<dbReference type="InterPro" id="IPR003661">
    <property type="entry name" value="HisK_dim/P_dom"/>
</dbReference>
<gene>
    <name evidence="11" type="ORF">GS398_08890</name>
</gene>
<dbReference type="Pfam" id="PF02518">
    <property type="entry name" value="HATPase_c"/>
    <property type="match status" value="1"/>
</dbReference>
<keyword evidence="9" id="KW-0732">Signal</keyword>
<evidence type="ECO:0000256" key="7">
    <source>
        <dbReference type="PROSITE-ProRule" id="PRU00339"/>
    </source>
</evidence>
<reference evidence="11 12" key="1">
    <citation type="submission" date="2019-11" db="EMBL/GenBank/DDBJ databases">
        <title>Pedobacter sp. HMF7056 Genome sequencing and assembly.</title>
        <authorList>
            <person name="Kang H."/>
            <person name="Kim H."/>
            <person name="Joh K."/>
        </authorList>
    </citation>
    <scope>NUCLEOTIDE SEQUENCE [LARGE SCALE GENOMIC DNA]</scope>
    <source>
        <strain evidence="11 12">HMF7056</strain>
    </source>
</reference>
<sequence length="649" mass="72680">MQEVSMFFKRFSLFLALISHPASAQEAPVKAPSIADYEKLVSGYRYYKPDSAIFFAQKAIGHARKTSDSNGVARMLNQLGMIDDNLGRYNDARKKYLTSLELFTRLGDKKGMAAENIRLGVVELRKGSYDKAIGYFLQALKISEQAKNTPGMMEAYITLGEAYLGQQKYDTAINYLKTAEGLNDILPFSSLTLNLYNDFGAVYRQTGNFPLAEAYLRKGIGLSNKPELQGLFITLTNNLAALYNRKGLKKESIALQLTALQRAREIKNYIRELQVLTSLADTYGQDNAARSLSYLEEALALARDKNAHKQEIDLLDRLSKLYRFLGRQAEALKMKEMQYELADSFFYRNMTEEIANLQAAYELDKSKAHIKELKYVNNRQQLEGNVSLGITAGMIVLLAVVATFYYRTRKLNNLLNKLNTQLVESNSVKDKLFSILGHDLRAPISSIISLLYLVNEDDLSADERKDVINRLAVSSNASLETLNKLLKWGETQIKGILLNPMEFRPKEVIARTIALLSVDAEKKSITIEDLSGENETIFADPDHFEFVMRNLISNAIKFTPEQGSVTVSTSHELKNCLTFHVKDTGVGIDPARIPNIFTLANTSTKGTNNEKGTSLGLVMCKEFIEANHGKISATSEPGQGTEFIFSLRT</sequence>
<feature type="domain" description="Histidine kinase" evidence="10">
    <location>
        <begin position="435"/>
        <end position="649"/>
    </location>
</feature>
<dbReference type="SUPFAM" id="SSF47384">
    <property type="entry name" value="Homodimeric domain of signal transducing histidine kinase"/>
    <property type="match status" value="1"/>
</dbReference>
<dbReference type="PROSITE" id="PS50005">
    <property type="entry name" value="TPR"/>
    <property type="match status" value="2"/>
</dbReference>
<dbReference type="Gene3D" id="1.25.40.10">
    <property type="entry name" value="Tetratricopeptide repeat domain"/>
    <property type="match status" value="2"/>
</dbReference>
<evidence type="ECO:0000256" key="8">
    <source>
        <dbReference type="SAM" id="Phobius"/>
    </source>
</evidence>
<dbReference type="InterPro" id="IPR019734">
    <property type="entry name" value="TPR_rpt"/>
</dbReference>
<evidence type="ECO:0000256" key="4">
    <source>
        <dbReference type="ARBA" id="ARBA00022679"/>
    </source>
</evidence>
<comment type="catalytic activity">
    <reaction evidence="1">
        <text>ATP + protein L-histidine = ADP + protein N-phospho-L-histidine.</text>
        <dbReference type="EC" id="2.7.13.3"/>
    </reaction>
</comment>
<keyword evidence="8" id="KW-0812">Transmembrane</keyword>
<dbReference type="Proteomes" id="UP000451233">
    <property type="component" value="Unassembled WGS sequence"/>
</dbReference>
<dbReference type="RefSeq" id="WP_160906413.1">
    <property type="nucleotide sequence ID" value="NZ_WVHS01000002.1"/>
</dbReference>
<dbReference type="Gene3D" id="1.10.287.130">
    <property type="match status" value="1"/>
</dbReference>
<keyword evidence="7" id="KW-0802">TPR repeat</keyword>